<reference evidence="2 3" key="1">
    <citation type="submission" date="2023-03" db="EMBL/GenBank/DDBJ databases">
        <title>Achromobacter spanius LIG8.</title>
        <authorList>
            <person name="Shrestha S."/>
        </authorList>
    </citation>
    <scope>NUCLEOTIDE SEQUENCE [LARGE SCALE GENOMIC DNA]</scope>
    <source>
        <strain evidence="2 3">LIG8</strain>
    </source>
</reference>
<keyword evidence="1" id="KW-0812">Transmembrane</keyword>
<keyword evidence="1" id="KW-0472">Membrane</keyword>
<evidence type="ECO:0000313" key="2">
    <source>
        <dbReference type="EMBL" id="WFP09358.1"/>
    </source>
</evidence>
<sequence>MPTMDVSGKSENISEHQEDFSARPIGRARELSFLDWTALILVVAGGLNCGLMAAVNLDVFAKIFPEAAVRGIQGLIGLAALHCVVMLFRWGDEPG</sequence>
<dbReference type="Pfam" id="PF04070">
    <property type="entry name" value="DUF378"/>
    <property type="match status" value="1"/>
</dbReference>
<proteinExistence type="predicted"/>
<evidence type="ECO:0000313" key="3">
    <source>
        <dbReference type="Proteomes" id="UP001214170"/>
    </source>
</evidence>
<dbReference type="InterPro" id="IPR007211">
    <property type="entry name" value="DUF378"/>
</dbReference>
<dbReference type="EMBL" id="CP121261">
    <property type="protein sequence ID" value="WFP09358.1"/>
    <property type="molecule type" value="Genomic_DNA"/>
</dbReference>
<evidence type="ECO:0000256" key="1">
    <source>
        <dbReference type="SAM" id="Phobius"/>
    </source>
</evidence>
<feature type="transmembrane region" description="Helical" evidence="1">
    <location>
        <begin position="67"/>
        <end position="88"/>
    </location>
</feature>
<dbReference type="RefSeq" id="WP_268077864.1">
    <property type="nucleotide sequence ID" value="NZ_CP106885.1"/>
</dbReference>
<organism evidence="2 3">
    <name type="scientific">Achromobacter spanius</name>
    <dbReference type="NCBI Taxonomy" id="217203"/>
    <lineage>
        <taxon>Bacteria</taxon>
        <taxon>Pseudomonadati</taxon>
        <taxon>Pseudomonadota</taxon>
        <taxon>Betaproteobacteria</taxon>
        <taxon>Burkholderiales</taxon>
        <taxon>Alcaligenaceae</taxon>
        <taxon>Achromobacter</taxon>
    </lineage>
</organism>
<feature type="transmembrane region" description="Helical" evidence="1">
    <location>
        <begin position="33"/>
        <end position="55"/>
    </location>
</feature>
<dbReference type="Proteomes" id="UP001214170">
    <property type="component" value="Chromosome"/>
</dbReference>
<gene>
    <name evidence="2" type="ORF">P8T11_05605</name>
</gene>
<keyword evidence="3" id="KW-1185">Reference proteome</keyword>
<name>A0ABY8GWW1_9BURK</name>
<accession>A0ABY8GWW1</accession>
<protein>
    <submittedName>
        <fullName evidence="2">DUF378 domain-containing protein</fullName>
    </submittedName>
</protein>
<keyword evidence="1" id="KW-1133">Transmembrane helix</keyword>